<reference evidence="3" key="1">
    <citation type="journal article" date="2019" name="Int. J. Syst. Evol. Microbiol.">
        <title>The Global Catalogue of Microorganisms (GCM) 10K type strain sequencing project: providing services to taxonomists for standard genome sequencing and annotation.</title>
        <authorList>
            <consortium name="The Broad Institute Genomics Platform"/>
            <consortium name="The Broad Institute Genome Sequencing Center for Infectious Disease"/>
            <person name="Wu L."/>
            <person name="Ma J."/>
        </authorList>
    </citation>
    <scope>NUCLEOTIDE SEQUENCE [LARGE SCALE GENOMIC DNA]</scope>
    <source>
        <strain evidence="3">JCM 3106</strain>
    </source>
</reference>
<organism evidence="2 3">
    <name type="scientific">Streptosporangium longisporum</name>
    <dbReference type="NCBI Taxonomy" id="46187"/>
    <lineage>
        <taxon>Bacteria</taxon>
        <taxon>Bacillati</taxon>
        <taxon>Actinomycetota</taxon>
        <taxon>Actinomycetes</taxon>
        <taxon>Streptosporangiales</taxon>
        <taxon>Streptosporangiaceae</taxon>
        <taxon>Streptosporangium</taxon>
    </lineage>
</organism>
<accession>A0ABN3Y1M7</accession>
<evidence type="ECO:0000256" key="1">
    <source>
        <dbReference type="SAM" id="MobiDB-lite"/>
    </source>
</evidence>
<evidence type="ECO:0008006" key="4">
    <source>
        <dbReference type="Google" id="ProtNLM"/>
    </source>
</evidence>
<dbReference type="Proteomes" id="UP001499930">
    <property type="component" value="Unassembled WGS sequence"/>
</dbReference>
<dbReference type="InterPro" id="IPR049735">
    <property type="entry name" value="NovE/LmbU-like"/>
</dbReference>
<evidence type="ECO:0000313" key="3">
    <source>
        <dbReference type="Proteomes" id="UP001499930"/>
    </source>
</evidence>
<dbReference type="EMBL" id="BAAAWD010000011">
    <property type="protein sequence ID" value="GAA3014243.1"/>
    <property type="molecule type" value="Genomic_DNA"/>
</dbReference>
<proteinExistence type="predicted"/>
<dbReference type="NCBIfam" id="NF038070">
    <property type="entry name" value="LmbU_fam_TF"/>
    <property type="match status" value="1"/>
</dbReference>
<gene>
    <name evidence="2" type="ORF">GCM10017559_41900</name>
</gene>
<sequence>MTDVTTDVNGYPSLATTHHGQTRPAHNARMALDAPGMTRRTALSLPPNMSLTAWSRLGRQIFIISDSSAWWLGDWLIYGQAQYPDRYKRAIAETSLDYQTLRNYAWVARQFSLSRRREKLSFQHHAEVASLPEPEQDIWLNRAEKGAWSRNELRRRIKAERNGGVADEVTHIQMNVIAEQKKRWQEAAESTEQDLLVWMVSNLDRAALAALEAREAAARSDALPQSA</sequence>
<comment type="caution">
    <text evidence="2">The sequence shown here is derived from an EMBL/GenBank/DDBJ whole genome shotgun (WGS) entry which is preliminary data.</text>
</comment>
<evidence type="ECO:0000313" key="2">
    <source>
        <dbReference type="EMBL" id="GAA3014243.1"/>
    </source>
</evidence>
<keyword evidence="3" id="KW-1185">Reference proteome</keyword>
<protein>
    <recommendedName>
        <fullName evidence="4">LmbU and cloE</fullName>
    </recommendedName>
</protein>
<feature type="region of interest" description="Disordered" evidence="1">
    <location>
        <begin position="1"/>
        <end position="28"/>
    </location>
</feature>
<feature type="compositionally biased region" description="Polar residues" evidence="1">
    <location>
        <begin position="1"/>
        <end position="19"/>
    </location>
</feature>
<name>A0ABN3Y1M7_9ACTN</name>